<dbReference type="InterPro" id="IPR003870">
    <property type="entry name" value="DUF222"/>
</dbReference>
<organism evidence="3 4">
    <name type="scientific">Branchiibius hedensis</name>
    <dbReference type="NCBI Taxonomy" id="672460"/>
    <lineage>
        <taxon>Bacteria</taxon>
        <taxon>Bacillati</taxon>
        <taxon>Actinomycetota</taxon>
        <taxon>Actinomycetes</taxon>
        <taxon>Micrococcales</taxon>
        <taxon>Dermacoccaceae</taxon>
        <taxon>Branchiibius</taxon>
    </lineage>
</organism>
<evidence type="ECO:0000259" key="2">
    <source>
        <dbReference type="SMART" id="SM00507"/>
    </source>
</evidence>
<protein>
    <recommendedName>
        <fullName evidence="2">HNH nuclease domain-containing protein</fullName>
    </recommendedName>
</protein>
<gene>
    <name evidence="3" type="ORF">SAMN04489750_2650</name>
</gene>
<dbReference type="SMART" id="SM00507">
    <property type="entry name" value="HNHc"/>
    <property type="match status" value="1"/>
</dbReference>
<accession>A0A2Y8ZYK0</accession>
<evidence type="ECO:0000313" key="3">
    <source>
        <dbReference type="EMBL" id="SSA35299.1"/>
    </source>
</evidence>
<feature type="region of interest" description="Disordered" evidence="1">
    <location>
        <begin position="226"/>
        <end position="291"/>
    </location>
</feature>
<dbReference type="InterPro" id="IPR003615">
    <property type="entry name" value="HNH_nuc"/>
</dbReference>
<name>A0A2Y8ZYK0_9MICO</name>
<evidence type="ECO:0000256" key="1">
    <source>
        <dbReference type="SAM" id="MobiDB-lite"/>
    </source>
</evidence>
<dbReference type="AlphaFoldDB" id="A0A2Y8ZYK0"/>
<dbReference type="EMBL" id="UESZ01000001">
    <property type="protein sequence ID" value="SSA35299.1"/>
    <property type="molecule type" value="Genomic_DNA"/>
</dbReference>
<proteinExistence type="predicted"/>
<feature type="compositionally biased region" description="Low complexity" evidence="1">
    <location>
        <begin position="239"/>
        <end position="255"/>
    </location>
</feature>
<dbReference type="RefSeq" id="WP_170119865.1">
    <property type="nucleotide sequence ID" value="NZ_QGDN01000001.1"/>
</dbReference>
<reference evidence="4" key="1">
    <citation type="submission" date="2016-10" db="EMBL/GenBank/DDBJ databases">
        <authorList>
            <person name="Varghese N."/>
            <person name="Submissions S."/>
        </authorList>
    </citation>
    <scope>NUCLEOTIDE SEQUENCE [LARGE SCALE GENOMIC DNA]</scope>
    <source>
        <strain evidence="4">DSM 22951</strain>
    </source>
</reference>
<sequence length="502" mass="53030">MGALLDELHDVLDRFAALDSWDGSSVEDARRASGRLASAKARIDGVLVSVASALRSAVTSAGGSVAEVSSIMSGEFGGDRRDAQALVNLGEQLQHAPATGSRLSSGGVSREQAGVIARGLAALPDSVAQADRDAAERALLEAAPTMTLVDLRRRATRMREAFEDVAQADAHEDAVLVDQEQAAWAQASFWMREHKPGLFKGGFTLPELQAQMLKTMLEGISAPRRFHLETGNHGGGAGRARASGGRANGRRATGSGAAGGEGHEGGPVPPDWARGSEDAVAEPARGGWPRTGAQADAEIDAAELAEAGGLPMDTAHREGRALAQLCEHLPLDKLPGAGGISAVLTVNLDYETLAVGVRAATLSTGGRVSAGEVRRLACGASLIPQVFDGKSLPLDLGRARRLFTNHQRRAAENRYGGCAFPGCDRPPGWTEGHHWREPWAAGGTTNLDDLAPLCASHHRRVHYEHIPARLRDGVLEFFVAPRGGGPKEWRSNNRWRVGPLAR</sequence>
<evidence type="ECO:0000313" key="4">
    <source>
        <dbReference type="Proteomes" id="UP000250028"/>
    </source>
</evidence>
<keyword evidence="4" id="KW-1185">Reference proteome</keyword>
<dbReference type="CDD" id="cd00085">
    <property type="entry name" value="HNHc"/>
    <property type="match status" value="1"/>
</dbReference>
<feature type="domain" description="HNH nuclease" evidence="2">
    <location>
        <begin position="406"/>
        <end position="459"/>
    </location>
</feature>
<dbReference type="Proteomes" id="UP000250028">
    <property type="component" value="Unassembled WGS sequence"/>
</dbReference>
<dbReference type="Pfam" id="PF02720">
    <property type="entry name" value="DUF222"/>
    <property type="match status" value="2"/>
</dbReference>